<dbReference type="EMBL" id="BQXS01010122">
    <property type="protein sequence ID" value="GKT33058.1"/>
    <property type="molecule type" value="Genomic_DNA"/>
</dbReference>
<dbReference type="Pfam" id="PF17856">
    <property type="entry name" value="TIP49_C"/>
    <property type="match status" value="1"/>
</dbReference>
<evidence type="ECO:0000256" key="8">
    <source>
        <dbReference type="RuleBase" id="RU363048"/>
    </source>
</evidence>
<dbReference type="InterPro" id="IPR042487">
    <property type="entry name" value="RuvBL1/2_DNA/RNA_bd_dom"/>
</dbReference>
<keyword evidence="8" id="KW-0804">Transcription</keyword>
<dbReference type="Gene3D" id="3.40.50.300">
    <property type="entry name" value="P-loop containing nucleotide triphosphate hydrolases"/>
    <property type="match status" value="1"/>
</dbReference>
<keyword evidence="3 8" id="KW-0547">Nucleotide-binding</keyword>
<dbReference type="Gene3D" id="1.10.8.60">
    <property type="match status" value="1"/>
</dbReference>
<comment type="caution">
    <text evidence="10">The sequence shown here is derived from an EMBL/GenBank/DDBJ whole genome shotgun (WGS) entry which is preliminary data.</text>
</comment>
<accession>A0ABQ5KNG1</accession>
<keyword evidence="4 8" id="KW-0378">Hydrolase</keyword>
<comment type="subcellular location">
    <subcellularLocation>
        <location evidence="1">Nucleus</location>
    </subcellularLocation>
</comment>
<keyword evidence="7 8" id="KW-0539">Nucleus</keyword>
<sequence>MSLPSIISQHLERIGAQSHVRGLGLDDSLQPRDRDGLYGQYAARRAAGIIVRMSQDGGKAGRGVLIVGPPGSGKTAIAMGMAQTLGPDTPFTSMSGSEFYSHEMNKTEALTQALRRSIGVEFHEETEVIEGQVVDIQANKTEDGGDVIGTLVLKTTEMETEYDMESKMLEALSKEKVSVGDVITIDKASGKVTRVGTSFGAGREFDAHGPQTRFVPCPEGELQKRKEVVHTVTLHEIDVINSRSQGFMALFAGDTGEIRPEVRDQINVKIAQWIEEKKAKLVPGVLFIDEVHMLDIECFAFLNRALESRLAPVVVMATNRGISTIRGTSHVSAHGIPSDLLDRILIVRTKKPSKDEVKEILKIRASEEDVEFDFDEESEESPALDYLADISEVTSLRYCIQLITLSSLVAQRRHSAVVEEQDIKKVYDLFLDVDRSSEMMSRDFLFHAEEKDEDDE</sequence>
<dbReference type="SUPFAM" id="SSF52540">
    <property type="entry name" value="P-loop containing nucleoside triphosphate hydrolases"/>
    <property type="match status" value="1"/>
</dbReference>
<comment type="similarity">
    <text evidence="2 8">Belongs to the RuvB family.</text>
</comment>
<proteinExistence type="inferred from homology"/>
<organism evidence="10 11">
    <name type="scientific">Aduncisulcus paluster</name>
    <dbReference type="NCBI Taxonomy" id="2918883"/>
    <lineage>
        <taxon>Eukaryota</taxon>
        <taxon>Metamonada</taxon>
        <taxon>Carpediemonas-like organisms</taxon>
        <taxon>Aduncisulcus</taxon>
    </lineage>
</organism>
<evidence type="ECO:0000256" key="1">
    <source>
        <dbReference type="ARBA" id="ARBA00004123"/>
    </source>
</evidence>
<dbReference type="Gene3D" id="2.40.50.360">
    <property type="entry name" value="RuvB-like helicase, domain II"/>
    <property type="match status" value="1"/>
</dbReference>
<evidence type="ECO:0000313" key="10">
    <source>
        <dbReference type="EMBL" id="GKT33058.1"/>
    </source>
</evidence>
<dbReference type="EC" id="3.6.4.12" evidence="8"/>
<feature type="domain" description="AAA+ ATPase" evidence="9">
    <location>
        <begin position="60"/>
        <end position="351"/>
    </location>
</feature>
<evidence type="ECO:0000256" key="7">
    <source>
        <dbReference type="ARBA" id="ARBA00023242"/>
    </source>
</evidence>
<dbReference type="InterPro" id="IPR010339">
    <property type="entry name" value="TIP49_P-loop"/>
</dbReference>
<evidence type="ECO:0000256" key="5">
    <source>
        <dbReference type="ARBA" id="ARBA00022806"/>
    </source>
</evidence>
<reference evidence="10" key="1">
    <citation type="submission" date="2022-03" db="EMBL/GenBank/DDBJ databases">
        <title>Draft genome sequence of Aduncisulcus paluster, a free-living microaerophilic Fornicata.</title>
        <authorList>
            <person name="Yuyama I."/>
            <person name="Kume K."/>
            <person name="Tamura T."/>
            <person name="Inagaki Y."/>
            <person name="Hashimoto T."/>
        </authorList>
    </citation>
    <scope>NUCLEOTIDE SEQUENCE</scope>
    <source>
        <strain evidence="10">NY0171</strain>
    </source>
</reference>
<evidence type="ECO:0000256" key="3">
    <source>
        <dbReference type="ARBA" id="ARBA00022741"/>
    </source>
</evidence>
<protein>
    <recommendedName>
        <fullName evidence="8">RuvB-like helicase</fullName>
        <ecNumber evidence="8">3.6.4.12</ecNumber>
    </recommendedName>
</protein>
<dbReference type="Proteomes" id="UP001057375">
    <property type="component" value="Unassembled WGS sequence"/>
</dbReference>
<dbReference type="InterPro" id="IPR027417">
    <property type="entry name" value="P-loop_NTPase"/>
</dbReference>
<keyword evidence="5 8" id="KW-0347">Helicase</keyword>
<name>A0ABQ5KNG1_9EUKA</name>
<evidence type="ECO:0000256" key="4">
    <source>
        <dbReference type="ARBA" id="ARBA00022801"/>
    </source>
</evidence>
<evidence type="ECO:0000259" key="9">
    <source>
        <dbReference type="SMART" id="SM00382"/>
    </source>
</evidence>
<dbReference type="InterPro" id="IPR027238">
    <property type="entry name" value="RuvB-like"/>
</dbReference>
<dbReference type="Pfam" id="PF06068">
    <property type="entry name" value="TIP49"/>
    <property type="match status" value="1"/>
</dbReference>
<keyword evidence="8" id="KW-0805">Transcription regulation</keyword>
<dbReference type="InterPro" id="IPR041048">
    <property type="entry name" value="RuvB-like_C"/>
</dbReference>
<gene>
    <name evidence="10" type="ORF">ADUPG1_007080</name>
</gene>
<dbReference type="InterPro" id="IPR003593">
    <property type="entry name" value="AAA+_ATPase"/>
</dbReference>
<dbReference type="PANTHER" id="PTHR11093">
    <property type="entry name" value="RUVB-RELATED REPTIN AND PONTIN"/>
    <property type="match status" value="1"/>
</dbReference>
<dbReference type="SMART" id="SM00382">
    <property type="entry name" value="AAA"/>
    <property type="match status" value="1"/>
</dbReference>
<keyword evidence="11" id="KW-1185">Reference proteome</keyword>
<keyword evidence="6 8" id="KW-0067">ATP-binding</keyword>
<evidence type="ECO:0000256" key="2">
    <source>
        <dbReference type="ARBA" id="ARBA00007519"/>
    </source>
</evidence>
<evidence type="ECO:0000256" key="6">
    <source>
        <dbReference type="ARBA" id="ARBA00022840"/>
    </source>
</evidence>
<comment type="catalytic activity">
    <reaction evidence="8">
        <text>ATP + H2O = ADP + phosphate + H(+)</text>
        <dbReference type="Rhea" id="RHEA:13065"/>
        <dbReference type="ChEBI" id="CHEBI:15377"/>
        <dbReference type="ChEBI" id="CHEBI:15378"/>
        <dbReference type="ChEBI" id="CHEBI:30616"/>
        <dbReference type="ChEBI" id="CHEBI:43474"/>
        <dbReference type="ChEBI" id="CHEBI:456216"/>
        <dbReference type="EC" id="3.6.4.12"/>
    </reaction>
</comment>
<evidence type="ECO:0000313" key="11">
    <source>
        <dbReference type="Proteomes" id="UP001057375"/>
    </source>
</evidence>